<reference evidence="1 2" key="1">
    <citation type="journal article" date="2016" name="Nat. Commun.">
        <title>Thousands of microbial genomes shed light on interconnected biogeochemical processes in an aquifer system.</title>
        <authorList>
            <person name="Anantharaman K."/>
            <person name="Brown C.T."/>
            <person name="Hug L.A."/>
            <person name="Sharon I."/>
            <person name="Castelle C.J."/>
            <person name="Probst A.J."/>
            <person name="Thomas B.C."/>
            <person name="Singh A."/>
            <person name="Wilkins M.J."/>
            <person name="Karaoz U."/>
            <person name="Brodie E.L."/>
            <person name="Williams K.H."/>
            <person name="Hubbard S.S."/>
            <person name="Banfield J.F."/>
        </authorList>
    </citation>
    <scope>NUCLEOTIDE SEQUENCE [LARGE SCALE GENOMIC DNA]</scope>
</reference>
<protein>
    <submittedName>
        <fullName evidence="1">Uncharacterized protein</fullName>
    </submittedName>
</protein>
<name>A0A1G2CVU6_9BACT</name>
<proteinExistence type="predicted"/>
<organism evidence="1 2">
    <name type="scientific">Candidatus Lloydbacteria bacterium RIFCSPHIGHO2_01_FULL_49_22</name>
    <dbReference type="NCBI Taxonomy" id="1798658"/>
    <lineage>
        <taxon>Bacteria</taxon>
        <taxon>Candidatus Lloydiibacteriota</taxon>
    </lineage>
</organism>
<accession>A0A1G2CVU6</accession>
<evidence type="ECO:0000313" key="2">
    <source>
        <dbReference type="Proteomes" id="UP000177122"/>
    </source>
</evidence>
<comment type="caution">
    <text evidence="1">The sequence shown here is derived from an EMBL/GenBank/DDBJ whole genome shotgun (WGS) entry which is preliminary data.</text>
</comment>
<dbReference type="AlphaFoldDB" id="A0A1G2CVU6"/>
<sequence length="237" mass="26849">FLYEVDTSIEGFGYKKDPRIKELRDKRNPGEDMPMIFGCTKEQIAHNEGEVTTDTIAYVGTLSSKIFQSNIEHIYTTFPEGKLQTYNIEIGGKAKEEYLNALTEKNIKIGTYAQQLLESPEFVTLPSGEHIALVRLTVFDLGLSQGATTDEIYKRANEWGLELCPPEVGPALRLATDNPEWMRIGIKQISVRDGYPNIFNLYRNDDGLWLNTSHAEPSGRWSASYQFVFRIRKSDAG</sequence>
<evidence type="ECO:0000313" key="1">
    <source>
        <dbReference type="EMBL" id="OGZ05473.1"/>
    </source>
</evidence>
<dbReference type="Proteomes" id="UP000177122">
    <property type="component" value="Unassembled WGS sequence"/>
</dbReference>
<gene>
    <name evidence="1" type="ORF">A2845_05660</name>
</gene>
<feature type="non-terminal residue" evidence="1">
    <location>
        <position position="1"/>
    </location>
</feature>
<dbReference type="EMBL" id="MHLI01000010">
    <property type="protein sequence ID" value="OGZ05473.1"/>
    <property type="molecule type" value="Genomic_DNA"/>
</dbReference>